<evidence type="ECO:0008006" key="3">
    <source>
        <dbReference type="Google" id="ProtNLM"/>
    </source>
</evidence>
<evidence type="ECO:0000313" key="1">
    <source>
        <dbReference type="EMBL" id="GHO87654.1"/>
    </source>
</evidence>
<comment type="caution">
    <text evidence="1">The sequence shown here is derived from an EMBL/GenBank/DDBJ whole genome shotgun (WGS) entry which is preliminary data.</text>
</comment>
<keyword evidence="2" id="KW-1185">Reference proteome</keyword>
<dbReference type="InterPro" id="IPR011659">
    <property type="entry name" value="WD40"/>
</dbReference>
<sequence>MALAWSPDNKLAALLLRNSTWSISAWDIKENQSIQRLSRAFPTRVRTRFGDTGNQLSWSPDGKYLAIGVGNSLWIENQLGDAILLKQDNNTPWTLAWSPDSKLLALLANGGNTIEVWIAATAGSQKVGTFTDAHNDTELGALAWSTDSKSVLAVDRYGSTEENSIVLKSWHKLTRSSVFQ</sequence>
<name>A0ABQ3VPQ6_9CHLR</name>
<organism evidence="1 2">
    <name type="scientific">Dictyobacter formicarum</name>
    <dbReference type="NCBI Taxonomy" id="2778368"/>
    <lineage>
        <taxon>Bacteria</taxon>
        <taxon>Bacillati</taxon>
        <taxon>Chloroflexota</taxon>
        <taxon>Ktedonobacteria</taxon>
        <taxon>Ktedonobacterales</taxon>
        <taxon>Dictyobacteraceae</taxon>
        <taxon>Dictyobacter</taxon>
    </lineage>
</organism>
<proteinExistence type="predicted"/>
<reference evidence="1 2" key="1">
    <citation type="journal article" date="2021" name="Int. J. Syst. Evol. Microbiol.">
        <title>Reticulibacter mediterranei gen. nov., sp. nov., within the new family Reticulibacteraceae fam. nov., and Ktedonospora formicarum gen. nov., sp. nov., Ktedonobacter robiniae sp. nov., Dictyobacter formicarum sp. nov. and Dictyobacter arantiisoli sp. nov., belonging to the class Ktedonobacteria.</title>
        <authorList>
            <person name="Yabe S."/>
            <person name="Zheng Y."/>
            <person name="Wang C.M."/>
            <person name="Sakai Y."/>
            <person name="Abe K."/>
            <person name="Yokota A."/>
            <person name="Donadio S."/>
            <person name="Cavaletti L."/>
            <person name="Monciardini P."/>
        </authorList>
    </citation>
    <scope>NUCLEOTIDE SEQUENCE [LARGE SCALE GENOMIC DNA]</scope>
    <source>
        <strain evidence="1 2">SOSP1-9</strain>
    </source>
</reference>
<accession>A0ABQ3VPQ6</accession>
<protein>
    <recommendedName>
        <fullName evidence="3">Anaphase-promoting complex subunit 4 WD40 domain-containing protein</fullName>
    </recommendedName>
</protein>
<dbReference type="EMBL" id="BNJJ01000018">
    <property type="protein sequence ID" value="GHO87654.1"/>
    <property type="molecule type" value="Genomic_DNA"/>
</dbReference>
<dbReference type="RefSeq" id="WP_201365194.1">
    <property type="nucleotide sequence ID" value="NZ_BNJJ01000018.1"/>
</dbReference>
<dbReference type="Pfam" id="PF07676">
    <property type="entry name" value="PD40"/>
    <property type="match status" value="1"/>
</dbReference>
<dbReference type="Gene3D" id="2.130.10.10">
    <property type="entry name" value="YVTN repeat-like/Quinoprotein amine dehydrogenase"/>
    <property type="match status" value="2"/>
</dbReference>
<dbReference type="Proteomes" id="UP000635565">
    <property type="component" value="Unassembled WGS sequence"/>
</dbReference>
<gene>
    <name evidence="1" type="ORF">KSZ_56600</name>
</gene>
<dbReference type="InterPro" id="IPR015943">
    <property type="entry name" value="WD40/YVTN_repeat-like_dom_sf"/>
</dbReference>
<evidence type="ECO:0000313" key="2">
    <source>
        <dbReference type="Proteomes" id="UP000635565"/>
    </source>
</evidence>
<dbReference type="SUPFAM" id="SSF82171">
    <property type="entry name" value="DPP6 N-terminal domain-like"/>
    <property type="match status" value="1"/>
</dbReference>